<keyword evidence="2" id="KW-0808">Transferase</keyword>
<dbReference type="GO" id="GO:0032259">
    <property type="term" value="P:methylation"/>
    <property type="evidence" value="ECO:0007669"/>
    <property type="project" value="UniProtKB-KW"/>
</dbReference>
<organism evidence="2">
    <name type="scientific">uncultured marine virus</name>
    <dbReference type="NCBI Taxonomy" id="186617"/>
    <lineage>
        <taxon>Viruses</taxon>
        <taxon>environmental samples</taxon>
    </lineage>
</organism>
<proteinExistence type="predicted"/>
<feature type="region of interest" description="Disordered" evidence="1">
    <location>
        <begin position="1"/>
        <end position="40"/>
    </location>
</feature>
<reference evidence="2" key="1">
    <citation type="journal article" date="2015" name="Front. Microbiol.">
        <title>Combining genomic sequencing methods to explore viral diversity and reveal potential virus-host interactions.</title>
        <authorList>
            <person name="Chow C.E."/>
            <person name="Winget D.M."/>
            <person name="White R.A.III."/>
            <person name="Hallam S.J."/>
            <person name="Suttle C.A."/>
        </authorList>
    </citation>
    <scope>NUCLEOTIDE SEQUENCE</scope>
    <source>
        <strain evidence="2">Anoxic2_1</strain>
    </source>
</reference>
<accession>A0A0F7L555</accession>
<evidence type="ECO:0000313" key="2">
    <source>
        <dbReference type="EMBL" id="AKH46633.1"/>
    </source>
</evidence>
<name>A0A0F7L555_9VIRU</name>
<dbReference type="GO" id="GO:0008168">
    <property type="term" value="F:methyltransferase activity"/>
    <property type="evidence" value="ECO:0007669"/>
    <property type="project" value="UniProtKB-KW"/>
</dbReference>
<dbReference type="EMBL" id="KR029585">
    <property type="protein sequence ID" value="AKH46633.1"/>
    <property type="molecule type" value="Genomic_DNA"/>
</dbReference>
<protein>
    <submittedName>
        <fullName evidence="2">DNA methyltransferase</fullName>
    </submittedName>
</protein>
<sequence>MDRHHPPVQGRALRHVSTEAHRAVHPRGRSTGCRRAGPVRRRRDYRARLRPFGPELLRGGAQPRLRRDGAQADHRRRAAVQPSGDGGSATRELVGDIGHILRGGVILLSTLSKKKAKRTKRTKRPKRYRLPRGMTYYTYDRFCGPVMRPGVSGLKAMKLHMAEVLWLQRTVGQGAVSIEDWHFILHPHSTTNSADRGWERFKANLIRWQVPHDRNRVHFARINLPGDASRVDIVLQIGGVDEWFRDRWGYDFEGDEEEEDLTEAEYHLITAMDLLRRFRASHLRWGMKCDCDVCKQTAELIQKVGVL</sequence>
<feature type="region of interest" description="Disordered" evidence="1">
    <location>
        <begin position="54"/>
        <end position="91"/>
    </location>
</feature>
<keyword evidence="2" id="KW-0489">Methyltransferase</keyword>
<reference evidence="2" key="2">
    <citation type="submission" date="2015-03" db="EMBL/GenBank/DDBJ databases">
        <authorList>
            <person name="Chow C.-E.T."/>
            <person name="Winget D.M."/>
            <person name="White R.A.III."/>
            <person name="Hallam S.J."/>
            <person name="Suttle C.A."/>
        </authorList>
    </citation>
    <scope>NUCLEOTIDE SEQUENCE</scope>
    <source>
        <strain evidence="2">Anoxic2_1</strain>
    </source>
</reference>
<evidence type="ECO:0000256" key="1">
    <source>
        <dbReference type="SAM" id="MobiDB-lite"/>
    </source>
</evidence>